<accession>A0A074LJH6</accession>
<name>A0A074LJH6_9BACT</name>
<dbReference type="eggNOG" id="ENOG5033BRG">
    <property type="taxonomic scope" value="Bacteria"/>
</dbReference>
<gene>
    <name evidence="1" type="ORF">EL17_07330</name>
</gene>
<dbReference type="Proteomes" id="UP000027821">
    <property type="component" value="Unassembled WGS sequence"/>
</dbReference>
<dbReference type="STRING" id="1048983.EL17_07330"/>
<dbReference type="AlphaFoldDB" id="A0A074LJH6"/>
<sequence>MAYNRQDAKEMCNATELELYDQSQPPKLFKLNQEDLKKNIKRSRDFRDKNRDLFRRQSIEMADTTGNKRGNSLIANQRTEMKAELMSEMLERFEQQLDNTSE</sequence>
<dbReference type="OrthoDB" id="8910695at2"/>
<organism evidence="1 2">
    <name type="scientific">Anditalea andensis</name>
    <dbReference type="NCBI Taxonomy" id="1048983"/>
    <lineage>
        <taxon>Bacteria</taxon>
        <taxon>Pseudomonadati</taxon>
        <taxon>Bacteroidota</taxon>
        <taxon>Cytophagia</taxon>
        <taxon>Cytophagales</taxon>
        <taxon>Cytophagaceae</taxon>
        <taxon>Anditalea</taxon>
    </lineage>
</organism>
<protein>
    <submittedName>
        <fullName evidence="1">Uncharacterized protein</fullName>
    </submittedName>
</protein>
<evidence type="ECO:0000313" key="1">
    <source>
        <dbReference type="EMBL" id="KEO73957.1"/>
    </source>
</evidence>
<reference evidence="1 2" key="1">
    <citation type="submission" date="2014-04" db="EMBL/GenBank/DDBJ databases">
        <title>Characterization and application of a salt tolerant electro-active bacterium.</title>
        <authorList>
            <person name="Yang L."/>
            <person name="Wei S."/>
            <person name="Tay Q.X.M."/>
        </authorList>
    </citation>
    <scope>NUCLEOTIDE SEQUENCE [LARGE SCALE GENOMIC DNA]</scope>
    <source>
        <strain evidence="1 2">LY1</strain>
    </source>
</reference>
<dbReference type="RefSeq" id="WP_035072630.1">
    <property type="nucleotide sequence ID" value="NZ_JMIH01000016.1"/>
</dbReference>
<evidence type="ECO:0000313" key="2">
    <source>
        <dbReference type="Proteomes" id="UP000027821"/>
    </source>
</evidence>
<comment type="caution">
    <text evidence="1">The sequence shown here is derived from an EMBL/GenBank/DDBJ whole genome shotgun (WGS) entry which is preliminary data.</text>
</comment>
<proteinExistence type="predicted"/>
<keyword evidence="2" id="KW-1185">Reference proteome</keyword>
<dbReference type="EMBL" id="JMIH01000016">
    <property type="protein sequence ID" value="KEO73957.1"/>
    <property type="molecule type" value="Genomic_DNA"/>
</dbReference>